<keyword evidence="1" id="KW-0732">Signal</keyword>
<dbReference type="GO" id="GO:0006509">
    <property type="term" value="P:membrane protein ectodomain proteolysis"/>
    <property type="evidence" value="ECO:0007669"/>
    <property type="project" value="TreeGrafter"/>
</dbReference>
<evidence type="ECO:0000313" key="2">
    <source>
        <dbReference type="EMBL" id="KAH8026992.1"/>
    </source>
</evidence>
<name>A0A9J6DZ54_RHIMP</name>
<accession>A0A9J6DZ54</accession>
<evidence type="ECO:0000256" key="1">
    <source>
        <dbReference type="SAM" id="SignalP"/>
    </source>
</evidence>
<evidence type="ECO:0000313" key="3">
    <source>
        <dbReference type="Proteomes" id="UP000821866"/>
    </source>
</evidence>
<dbReference type="AlphaFoldDB" id="A0A9J6DZ54"/>
<organism evidence="2 3">
    <name type="scientific">Rhipicephalus microplus</name>
    <name type="common">Cattle tick</name>
    <name type="synonym">Boophilus microplus</name>
    <dbReference type="NCBI Taxonomy" id="6941"/>
    <lineage>
        <taxon>Eukaryota</taxon>
        <taxon>Metazoa</taxon>
        <taxon>Ecdysozoa</taxon>
        <taxon>Arthropoda</taxon>
        <taxon>Chelicerata</taxon>
        <taxon>Arachnida</taxon>
        <taxon>Acari</taxon>
        <taxon>Parasitiformes</taxon>
        <taxon>Ixodida</taxon>
        <taxon>Ixodoidea</taxon>
        <taxon>Ixodidae</taxon>
        <taxon>Rhipicephalinae</taxon>
        <taxon>Rhipicephalus</taxon>
        <taxon>Boophilus</taxon>
    </lineage>
</organism>
<gene>
    <name evidence="2" type="ORF">HPB51_000840</name>
</gene>
<dbReference type="EMBL" id="JABSTU010000006">
    <property type="protein sequence ID" value="KAH8026992.1"/>
    <property type="molecule type" value="Genomic_DNA"/>
</dbReference>
<reference evidence="2" key="2">
    <citation type="submission" date="2021-09" db="EMBL/GenBank/DDBJ databases">
        <authorList>
            <person name="Jia N."/>
            <person name="Wang J."/>
            <person name="Shi W."/>
            <person name="Du L."/>
            <person name="Sun Y."/>
            <person name="Zhan W."/>
            <person name="Jiang J."/>
            <person name="Wang Q."/>
            <person name="Zhang B."/>
            <person name="Ji P."/>
            <person name="Sakyi L.B."/>
            <person name="Cui X."/>
            <person name="Yuan T."/>
            <person name="Jiang B."/>
            <person name="Yang W."/>
            <person name="Lam T.T.-Y."/>
            <person name="Chang Q."/>
            <person name="Ding S."/>
            <person name="Wang X."/>
            <person name="Zhu J."/>
            <person name="Ruan X."/>
            <person name="Zhao L."/>
            <person name="Wei J."/>
            <person name="Que T."/>
            <person name="Du C."/>
            <person name="Cheng J."/>
            <person name="Dai P."/>
            <person name="Han X."/>
            <person name="Huang E."/>
            <person name="Gao Y."/>
            <person name="Liu J."/>
            <person name="Shao H."/>
            <person name="Ye R."/>
            <person name="Li L."/>
            <person name="Wei W."/>
            <person name="Wang X."/>
            <person name="Wang C."/>
            <person name="Huo Q."/>
            <person name="Li W."/>
            <person name="Guo W."/>
            <person name="Chen H."/>
            <person name="Chen S."/>
            <person name="Zhou L."/>
            <person name="Zhou L."/>
            <person name="Ni X."/>
            <person name="Tian J."/>
            <person name="Zhou Y."/>
            <person name="Sheng Y."/>
            <person name="Liu T."/>
            <person name="Pan Y."/>
            <person name="Xia L."/>
            <person name="Li J."/>
            <person name="Zhao F."/>
            <person name="Cao W."/>
        </authorList>
    </citation>
    <scope>NUCLEOTIDE SEQUENCE</scope>
    <source>
        <strain evidence="2">Rmic-2018</strain>
        <tissue evidence="2">Larvae</tissue>
    </source>
</reference>
<proteinExistence type="predicted"/>
<protein>
    <submittedName>
        <fullName evidence="2">Uncharacterized protein</fullName>
    </submittedName>
</protein>
<dbReference type="GO" id="GO:0004222">
    <property type="term" value="F:metalloendopeptidase activity"/>
    <property type="evidence" value="ECO:0007669"/>
    <property type="project" value="TreeGrafter"/>
</dbReference>
<dbReference type="InterPro" id="IPR051489">
    <property type="entry name" value="ADAM_Metalloproteinase"/>
</dbReference>
<reference evidence="2" key="1">
    <citation type="journal article" date="2020" name="Cell">
        <title>Large-Scale Comparative Analyses of Tick Genomes Elucidate Their Genetic Diversity and Vector Capacities.</title>
        <authorList>
            <consortium name="Tick Genome and Microbiome Consortium (TIGMIC)"/>
            <person name="Jia N."/>
            <person name="Wang J."/>
            <person name="Shi W."/>
            <person name="Du L."/>
            <person name="Sun Y."/>
            <person name="Zhan W."/>
            <person name="Jiang J.F."/>
            <person name="Wang Q."/>
            <person name="Zhang B."/>
            <person name="Ji P."/>
            <person name="Bell-Sakyi L."/>
            <person name="Cui X.M."/>
            <person name="Yuan T.T."/>
            <person name="Jiang B.G."/>
            <person name="Yang W.F."/>
            <person name="Lam T.T."/>
            <person name="Chang Q.C."/>
            <person name="Ding S.J."/>
            <person name="Wang X.J."/>
            <person name="Zhu J.G."/>
            <person name="Ruan X.D."/>
            <person name="Zhao L."/>
            <person name="Wei J.T."/>
            <person name="Ye R.Z."/>
            <person name="Que T.C."/>
            <person name="Du C.H."/>
            <person name="Zhou Y.H."/>
            <person name="Cheng J.X."/>
            <person name="Dai P.F."/>
            <person name="Guo W.B."/>
            <person name="Han X.H."/>
            <person name="Huang E.J."/>
            <person name="Li L.F."/>
            <person name="Wei W."/>
            <person name="Gao Y.C."/>
            <person name="Liu J.Z."/>
            <person name="Shao H.Z."/>
            <person name="Wang X."/>
            <person name="Wang C.C."/>
            <person name="Yang T.C."/>
            <person name="Huo Q.B."/>
            <person name="Li W."/>
            <person name="Chen H.Y."/>
            <person name="Chen S.E."/>
            <person name="Zhou L.G."/>
            <person name="Ni X.B."/>
            <person name="Tian J.H."/>
            <person name="Sheng Y."/>
            <person name="Liu T."/>
            <person name="Pan Y.S."/>
            <person name="Xia L.Y."/>
            <person name="Li J."/>
            <person name="Zhao F."/>
            <person name="Cao W.C."/>
        </authorList>
    </citation>
    <scope>NUCLEOTIDE SEQUENCE</scope>
    <source>
        <strain evidence="2">Rmic-2018</strain>
    </source>
</reference>
<dbReference type="PANTHER" id="PTHR45702:SF2">
    <property type="entry name" value="KUZBANIAN, ISOFORM A"/>
    <property type="match status" value="1"/>
</dbReference>
<feature type="chain" id="PRO_5039896548" evidence="1">
    <location>
        <begin position="16"/>
        <end position="196"/>
    </location>
</feature>
<comment type="caution">
    <text evidence="2">The sequence shown here is derived from an EMBL/GenBank/DDBJ whole genome shotgun (WGS) entry which is preliminary data.</text>
</comment>
<dbReference type="PANTHER" id="PTHR45702">
    <property type="entry name" value="ADAM10/ADAM17 METALLOPEPTIDASE FAMILY MEMBER"/>
    <property type="match status" value="1"/>
</dbReference>
<dbReference type="GO" id="GO:0007219">
    <property type="term" value="P:Notch signaling pathway"/>
    <property type="evidence" value="ECO:0007669"/>
    <property type="project" value="TreeGrafter"/>
</dbReference>
<keyword evidence="3" id="KW-1185">Reference proteome</keyword>
<sequence length="196" mass="21898">MRIAMTAFLLTFVSADDNGQRLNIFIRRYEPIYYRPQPQGHTRVKRSAEAVRGRHVDVQLRTSKRALNLRLTPDTSVFHESLVIESSTEGVVQVDTSHIYSGSVLGEPSSHVFGSLHGGIFEGSIDTGSGDSLYVEGSEKFFNNAQPFHSVLYSANDVEVPTSNGGGGRWCGLHGDTEKWMKDVLRRFRRGPREKV</sequence>
<dbReference type="Proteomes" id="UP000821866">
    <property type="component" value="Chromosome 4"/>
</dbReference>
<dbReference type="VEuPathDB" id="VectorBase:LOC119172892"/>
<dbReference type="GO" id="GO:0005886">
    <property type="term" value="C:plasma membrane"/>
    <property type="evidence" value="ECO:0007669"/>
    <property type="project" value="TreeGrafter"/>
</dbReference>
<feature type="signal peptide" evidence="1">
    <location>
        <begin position="1"/>
        <end position="15"/>
    </location>
</feature>